<comment type="similarity">
    <text evidence="2">Belongs to the lin-28 family.</text>
</comment>
<dbReference type="SMART" id="SM00357">
    <property type="entry name" value="CSP"/>
    <property type="match status" value="1"/>
</dbReference>
<accession>A0AAN9TEL5</accession>
<dbReference type="PANTHER" id="PTHR46109:SF1">
    <property type="entry name" value="PROTEIN LIN-28 HOMOLOG"/>
    <property type="match status" value="1"/>
</dbReference>
<dbReference type="SUPFAM" id="SSF57756">
    <property type="entry name" value="Retrovirus zinc finger-like domains"/>
    <property type="match status" value="1"/>
</dbReference>
<dbReference type="Gene3D" id="2.40.50.140">
    <property type="entry name" value="Nucleic acid-binding proteins"/>
    <property type="match status" value="1"/>
</dbReference>
<dbReference type="InterPro" id="IPR001878">
    <property type="entry name" value="Znf_CCHC"/>
</dbReference>
<gene>
    <name evidence="6" type="ORF">V9T40_004849</name>
</gene>
<dbReference type="GO" id="GO:0003729">
    <property type="term" value="F:mRNA binding"/>
    <property type="evidence" value="ECO:0007669"/>
    <property type="project" value="TreeGrafter"/>
</dbReference>
<reference evidence="6 7" key="1">
    <citation type="submission" date="2024-03" db="EMBL/GenBank/DDBJ databases">
        <title>Adaptation during the transition from Ophiocordyceps entomopathogen to insect associate is accompanied by gene loss and intensified selection.</title>
        <authorList>
            <person name="Ward C.M."/>
            <person name="Onetto C.A."/>
            <person name="Borneman A.R."/>
        </authorList>
    </citation>
    <scope>NUCLEOTIDE SEQUENCE [LARGE SCALE GENOMIC DNA]</scope>
    <source>
        <strain evidence="6">AWRI1</strain>
        <tissue evidence="6">Single Adult Female</tissue>
    </source>
</reference>
<protein>
    <recommendedName>
        <fullName evidence="5">CSD domain-containing protein</fullName>
    </recommendedName>
</protein>
<evidence type="ECO:0000256" key="4">
    <source>
        <dbReference type="SAM" id="MobiDB-lite"/>
    </source>
</evidence>
<dbReference type="AlphaFoldDB" id="A0AAN9TEL5"/>
<comment type="caution">
    <text evidence="6">The sequence shown here is derived from an EMBL/GenBank/DDBJ whole genome shotgun (WGS) entry which is preliminary data.</text>
</comment>
<dbReference type="PANTHER" id="PTHR46109">
    <property type="entry name" value="PROTEIN LIN-28"/>
    <property type="match status" value="1"/>
</dbReference>
<comment type="subcellular location">
    <subcellularLocation>
        <location evidence="1">Cytoplasm</location>
    </subcellularLocation>
</comment>
<dbReference type="CDD" id="cd04458">
    <property type="entry name" value="CSP_CDS"/>
    <property type="match status" value="1"/>
</dbReference>
<dbReference type="SMART" id="SM00343">
    <property type="entry name" value="ZnF_C2HC"/>
    <property type="match status" value="2"/>
</dbReference>
<dbReference type="GO" id="GO:0031054">
    <property type="term" value="P:pre-miRNA processing"/>
    <property type="evidence" value="ECO:0007669"/>
    <property type="project" value="TreeGrafter"/>
</dbReference>
<keyword evidence="3" id="KW-0963">Cytoplasm</keyword>
<organism evidence="6 7">
    <name type="scientific">Parthenolecanium corni</name>
    <dbReference type="NCBI Taxonomy" id="536013"/>
    <lineage>
        <taxon>Eukaryota</taxon>
        <taxon>Metazoa</taxon>
        <taxon>Ecdysozoa</taxon>
        <taxon>Arthropoda</taxon>
        <taxon>Hexapoda</taxon>
        <taxon>Insecta</taxon>
        <taxon>Pterygota</taxon>
        <taxon>Neoptera</taxon>
        <taxon>Paraneoptera</taxon>
        <taxon>Hemiptera</taxon>
        <taxon>Sternorrhyncha</taxon>
        <taxon>Coccoidea</taxon>
        <taxon>Coccidae</taxon>
        <taxon>Parthenolecanium</taxon>
    </lineage>
</organism>
<dbReference type="InterPro" id="IPR011129">
    <property type="entry name" value="CSD"/>
</dbReference>
<evidence type="ECO:0000313" key="7">
    <source>
        <dbReference type="Proteomes" id="UP001367676"/>
    </source>
</evidence>
<dbReference type="Proteomes" id="UP001367676">
    <property type="component" value="Unassembled WGS sequence"/>
</dbReference>
<feature type="region of interest" description="Disordered" evidence="4">
    <location>
        <begin position="1"/>
        <end position="23"/>
    </location>
</feature>
<dbReference type="GO" id="GO:0008270">
    <property type="term" value="F:zinc ion binding"/>
    <property type="evidence" value="ECO:0007669"/>
    <property type="project" value="InterPro"/>
</dbReference>
<dbReference type="InterPro" id="IPR051373">
    <property type="entry name" value="Lin-28_RNA-binding"/>
</dbReference>
<dbReference type="Pfam" id="PF00313">
    <property type="entry name" value="CSD"/>
    <property type="match status" value="1"/>
</dbReference>
<dbReference type="InterPro" id="IPR012340">
    <property type="entry name" value="NA-bd_OB-fold"/>
</dbReference>
<evidence type="ECO:0000256" key="1">
    <source>
        <dbReference type="ARBA" id="ARBA00004496"/>
    </source>
</evidence>
<evidence type="ECO:0000256" key="2">
    <source>
        <dbReference type="ARBA" id="ARBA00008840"/>
    </source>
</evidence>
<dbReference type="EMBL" id="JBBCAQ010000032">
    <property type="protein sequence ID" value="KAK7583886.1"/>
    <property type="molecule type" value="Genomic_DNA"/>
</dbReference>
<feature type="domain" description="CSD" evidence="5">
    <location>
        <begin position="26"/>
        <end position="91"/>
    </location>
</feature>
<evidence type="ECO:0000259" key="5">
    <source>
        <dbReference type="PROSITE" id="PS51857"/>
    </source>
</evidence>
<dbReference type="InterPro" id="IPR002059">
    <property type="entry name" value="CSP_DNA-bd"/>
</dbReference>
<dbReference type="GO" id="GO:0005737">
    <property type="term" value="C:cytoplasm"/>
    <property type="evidence" value="ECO:0007669"/>
    <property type="project" value="UniProtKB-SubCell"/>
</dbReference>
<keyword evidence="7" id="KW-1185">Reference proteome</keyword>
<evidence type="ECO:0000256" key="3">
    <source>
        <dbReference type="ARBA" id="ARBA00022490"/>
    </source>
</evidence>
<evidence type="ECO:0000313" key="6">
    <source>
        <dbReference type="EMBL" id="KAK7583886.1"/>
    </source>
</evidence>
<dbReference type="PROSITE" id="PS51857">
    <property type="entry name" value="CSD_2"/>
    <property type="match status" value="1"/>
</dbReference>
<feature type="region of interest" description="Disordered" evidence="4">
    <location>
        <begin position="167"/>
        <end position="198"/>
    </location>
</feature>
<sequence length="198" mass="21968">MHSPADELAIGSPSNEVEEGHAPARRRKGKCKWFNVVKGWGFITPDDGGQEVFVHQHVIHMEGFRSLGENEEVEFECEETSKGFEATIVTGLGGNYCVGSQRMAGRKRTRKIRCYNCGEYGNHVAAKCKLGPMPKRCHHCKSEDHLIAECPHRFNKNNVVIMDEQARDRDHSEKQLASGVAGLSLSEGGSDSKRESNA</sequence>
<dbReference type="InterPro" id="IPR036875">
    <property type="entry name" value="Znf_CCHC_sf"/>
</dbReference>
<dbReference type="Gene3D" id="4.10.60.10">
    <property type="entry name" value="Zinc finger, CCHC-type"/>
    <property type="match status" value="1"/>
</dbReference>
<name>A0AAN9TEL5_9HEMI</name>
<dbReference type="SUPFAM" id="SSF50249">
    <property type="entry name" value="Nucleic acid-binding proteins"/>
    <property type="match status" value="1"/>
</dbReference>
<proteinExistence type="inferred from homology"/>
<dbReference type="PRINTS" id="PR00050">
    <property type="entry name" value="COLDSHOCK"/>
</dbReference>
<dbReference type="GO" id="GO:0005634">
    <property type="term" value="C:nucleus"/>
    <property type="evidence" value="ECO:0007669"/>
    <property type="project" value="TreeGrafter"/>
</dbReference>